<gene>
    <name evidence="1" type="ORF">IBG24_09450</name>
</gene>
<dbReference type="Proteomes" id="UP000620591">
    <property type="component" value="Unassembled WGS sequence"/>
</dbReference>
<organism evidence="1 2">
    <name type="scientific">Aeromicrobium senzhongii</name>
    <dbReference type="NCBI Taxonomy" id="2663859"/>
    <lineage>
        <taxon>Bacteria</taxon>
        <taxon>Bacillati</taxon>
        <taxon>Actinomycetota</taxon>
        <taxon>Actinomycetes</taxon>
        <taxon>Propionibacteriales</taxon>
        <taxon>Nocardioidaceae</taxon>
        <taxon>Aeromicrobium</taxon>
    </lineage>
</organism>
<reference evidence="1" key="1">
    <citation type="submission" date="2020-09" db="EMBL/GenBank/DDBJ databases">
        <title>Novel species in genus Aeromicrobium.</title>
        <authorList>
            <person name="Zhang G."/>
        </authorList>
    </citation>
    <scope>NUCLEOTIDE SEQUENCE</scope>
    <source>
        <strain evidence="1">Zg-636</strain>
    </source>
</reference>
<dbReference type="EMBL" id="JACTVM010000002">
    <property type="protein sequence ID" value="MBC9226539.1"/>
    <property type="molecule type" value="Genomic_DNA"/>
</dbReference>
<evidence type="ECO:0000313" key="2">
    <source>
        <dbReference type="Proteomes" id="UP000620591"/>
    </source>
</evidence>
<dbReference type="RefSeq" id="WP_187769381.1">
    <property type="nucleotide sequence ID" value="NZ_JACTVM010000002.1"/>
</dbReference>
<accession>A0A8I0K2L0</accession>
<name>A0A8I0K2L0_9ACTN</name>
<comment type="caution">
    <text evidence="1">The sequence shown here is derived from an EMBL/GenBank/DDBJ whole genome shotgun (WGS) entry which is preliminary data.</text>
</comment>
<proteinExistence type="predicted"/>
<sequence length="191" mass="21726">MAKIPYIRGVRPGIPTPEELRERIPGWGVDLDPADRPSYPRELVDGVPDGIVWDFPDEQPDTSPPRERSIEHARLTPVFGTVAPLHGVPGAVRRFAYAKFSEARAAHWLLLLAADRIESKQALWQSFSTDRPDSFVEETGIRAERQYHGIRSRWRRGRVDKHQVMDPVVLALPALLSGWVVTRVVRRLVRT</sequence>
<dbReference type="AlphaFoldDB" id="A0A8I0K2L0"/>
<protein>
    <submittedName>
        <fullName evidence="1">Uncharacterized protein</fullName>
    </submittedName>
</protein>
<evidence type="ECO:0000313" key="1">
    <source>
        <dbReference type="EMBL" id="MBC9226539.1"/>
    </source>
</evidence>